<evidence type="ECO:0000313" key="2">
    <source>
        <dbReference type="Proteomes" id="UP001261624"/>
    </source>
</evidence>
<name>A0ABU3E072_9FLAO</name>
<reference evidence="1 2" key="1">
    <citation type="submission" date="2023-09" db="EMBL/GenBank/DDBJ databases">
        <authorList>
            <person name="Rey-Velasco X."/>
        </authorList>
    </citation>
    <scope>NUCLEOTIDE SEQUENCE [LARGE SCALE GENOMIC DNA]</scope>
    <source>
        <strain evidence="1 2">F188</strain>
    </source>
</reference>
<protein>
    <recommendedName>
        <fullName evidence="3">Lipoprotein</fullName>
    </recommendedName>
</protein>
<gene>
    <name evidence="1" type="ORF">RM549_06260</name>
</gene>
<sequence>MLDKIKTEHFIIAFLVVLLLLDGCQGEKKPDTVIETKITEKIITEVDSSSNSAIKDRKPEKVSVIENRDHVEVVPEPEKLSPEEKEKVKPAFRYQDTTHFDNATIYSDILSEGRILKLDLKTSIDHLERTIETTKQTTRQAGGFFVSPAISYTPMFGIEDISGGLTYIKGNFGATVSGYYNFRPFIAQMEFHQRNPFGVRVQIHIKL</sequence>
<organism evidence="1 2">
    <name type="scientific">Autumnicola patrickiae</name>
    <dbReference type="NCBI Taxonomy" id="3075591"/>
    <lineage>
        <taxon>Bacteria</taxon>
        <taxon>Pseudomonadati</taxon>
        <taxon>Bacteroidota</taxon>
        <taxon>Flavobacteriia</taxon>
        <taxon>Flavobacteriales</taxon>
        <taxon>Flavobacteriaceae</taxon>
        <taxon>Autumnicola</taxon>
    </lineage>
</organism>
<dbReference type="Proteomes" id="UP001261624">
    <property type="component" value="Unassembled WGS sequence"/>
</dbReference>
<accession>A0ABU3E072</accession>
<evidence type="ECO:0008006" key="3">
    <source>
        <dbReference type="Google" id="ProtNLM"/>
    </source>
</evidence>
<comment type="caution">
    <text evidence="1">The sequence shown here is derived from an EMBL/GenBank/DDBJ whole genome shotgun (WGS) entry which is preliminary data.</text>
</comment>
<evidence type="ECO:0000313" key="1">
    <source>
        <dbReference type="EMBL" id="MDT0689381.1"/>
    </source>
</evidence>
<dbReference type="EMBL" id="JAVRHM010000005">
    <property type="protein sequence ID" value="MDT0689381.1"/>
    <property type="molecule type" value="Genomic_DNA"/>
</dbReference>
<keyword evidence="2" id="KW-1185">Reference proteome</keyword>
<dbReference type="RefSeq" id="WP_311682878.1">
    <property type="nucleotide sequence ID" value="NZ_JAVRHM010000005.1"/>
</dbReference>
<proteinExistence type="predicted"/>